<dbReference type="SUPFAM" id="SSF51197">
    <property type="entry name" value="Clavaminate synthase-like"/>
    <property type="match status" value="1"/>
</dbReference>
<accession>A0ABD1N9T8</accession>
<comment type="caution">
    <text evidence="2">The sequence shown here is derived from an EMBL/GenBank/DDBJ whole genome shotgun (WGS) entry which is preliminary data.</text>
</comment>
<evidence type="ECO:0000313" key="3">
    <source>
        <dbReference type="Proteomes" id="UP001603857"/>
    </source>
</evidence>
<dbReference type="PANTHER" id="PTHR47990">
    <property type="entry name" value="2-OXOGLUTARATE (2OG) AND FE(II)-DEPENDENT OXYGENASE SUPERFAMILY PROTEIN-RELATED"/>
    <property type="match status" value="1"/>
</dbReference>
<proteinExistence type="predicted"/>
<keyword evidence="3" id="KW-1185">Reference proteome</keyword>
<dbReference type="InterPro" id="IPR044861">
    <property type="entry name" value="IPNS-like_FE2OG_OXY"/>
</dbReference>
<dbReference type="InterPro" id="IPR027443">
    <property type="entry name" value="IPNS-like_sf"/>
</dbReference>
<dbReference type="InterPro" id="IPR050231">
    <property type="entry name" value="Iron_ascorbate_oxido_reductase"/>
</dbReference>
<reference evidence="2 3" key="1">
    <citation type="submission" date="2024-08" db="EMBL/GenBank/DDBJ databases">
        <title>Insights into the chromosomal genome structure of Flemingia macrophylla.</title>
        <authorList>
            <person name="Ding Y."/>
            <person name="Zhao Y."/>
            <person name="Bi W."/>
            <person name="Wu M."/>
            <person name="Zhao G."/>
            <person name="Gong Y."/>
            <person name="Li W."/>
            <person name="Zhang P."/>
        </authorList>
    </citation>
    <scope>NUCLEOTIDE SEQUENCE [LARGE SCALE GENOMIC DNA]</scope>
    <source>
        <strain evidence="2">DYQJB</strain>
        <tissue evidence="2">Leaf</tissue>
    </source>
</reference>
<gene>
    <name evidence="2" type="ORF">Fmac_006146</name>
</gene>
<name>A0ABD1N9T8_9FABA</name>
<dbReference type="Proteomes" id="UP001603857">
    <property type="component" value="Unassembled WGS sequence"/>
</dbReference>
<evidence type="ECO:0000313" key="2">
    <source>
        <dbReference type="EMBL" id="KAL2344861.1"/>
    </source>
</evidence>
<feature type="domain" description="Isopenicillin N synthase-like Fe(2+) 2OG dioxygenase" evidence="1">
    <location>
        <begin position="107"/>
        <end position="175"/>
    </location>
</feature>
<organism evidence="2 3">
    <name type="scientific">Flemingia macrophylla</name>
    <dbReference type="NCBI Taxonomy" id="520843"/>
    <lineage>
        <taxon>Eukaryota</taxon>
        <taxon>Viridiplantae</taxon>
        <taxon>Streptophyta</taxon>
        <taxon>Embryophyta</taxon>
        <taxon>Tracheophyta</taxon>
        <taxon>Spermatophyta</taxon>
        <taxon>Magnoliopsida</taxon>
        <taxon>eudicotyledons</taxon>
        <taxon>Gunneridae</taxon>
        <taxon>Pentapetalae</taxon>
        <taxon>rosids</taxon>
        <taxon>fabids</taxon>
        <taxon>Fabales</taxon>
        <taxon>Fabaceae</taxon>
        <taxon>Papilionoideae</taxon>
        <taxon>50 kb inversion clade</taxon>
        <taxon>NPAAA clade</taxon>
        <taxon>indigoferoid/millettioid clade</taxon>
        <taxon>Phaseoleae</taxon>
        <taxon>Flemingia</taxon>
    </lineage>
</organism>
<evidence type="ECO:0000259" key="1">
    <source>
        <dbReference type="Pfam" id="PF03171"/>
    </source>
</evidence>
<sequence>MGEVDAAFVQDPEHKLKLSPIQVEGIPIIDLSPITNHTTSDLSAIDCLVKECYKTINGKESKSSAIIEEYIEEMEKPCFKLLELIATSLSIEAKRFEEFSMKDESSYIRLNHYPPCPYLPVALGVGKRQDPGALTILAQDEVGGLEVWSNDAYESVEHRMVVNSEKERFSIPFFFPAQETEVKPLEELIMSKTLQNLGHINGASFFSTE</sequence>
<dbReference type="AlphaFoldDB" id="A0ABD1N9T8"/>
<dbReference type="Pfam" id="PF03171">
    <property type="entry name" value="2OG-FeII_Oxy"/>
    <property type="match status" value="1"/>
</dbReference>
<protein>
    <recommendedName>
        <fullName evidence="1">Isopenicillin N synthase-like Fe(2+) 2OG dioxygenase domain-containing protein</fullName>
    </recommendedName>
</protein>
<dbReference type="EMBL" id="JBGMDY010000002">
    <property type="protein sequence ID" value="KAL2344861.1"/>
    <property type="molecule type" value="Genomic_DNA"/>
</dbReference>
<dbReference type="Gene3D" id="2.60.120.330">
    <property type="entry name" value="B-lactam Antibiotic, Isopenicillin N Synthase, Chain"/>
    <property type="match status" value="2"/>
</dbReference>